<protein>
    <submittedName>
        <fullName evidence="1">Uncharacterized protein</fullName>
    </submittedName>
</protein>
<dbReference type="AlphaFoldDB" id="A0A6G8PU81"/>
<dbReference type="EMBL" id="CP045121">
    <property type="protein sequence ID" value="QIN77526.1"/>
    <property type="molecule type" value="Genomic_DNA"/>
</dbReference>
<proteinExistence type="predicted"/>
<organism evidence="1 2">
    <name type="scientific">Rubrobacter marinus</name>
    <dbReference type="NCBI Taxonomy" id="2653852"/>
    <lineage>
        <taxon>Bacteria</taxon>
        <taxon>Bacillati</taxon>
        <taxon>Actinomycetota</taxon>
        <taxon>Rubrobacteria</taxon>
        <taxon>Rubrobacterales</taxon>
        <taxon>Rubrobacteraceae</taxon>
        <taxon>Rubrobacter</taxon>
    </lineage>
</organism>
<dbReference type="Proteomes" id="UP000502706">
    <property type="component" value="Chromosome"/>
</dbReference>
<accession>A0A6G8PU81</accession>
<dbReference type="KEGG" id="rmar:GBA65_02295"/>
<gene>
    <name evidence="1" type="ORF">GBA65_02295</name>
</gene>
<name>A0A6G8PU81_9ACTN</name>
<keyword evidence="2" id="KW-1185">Reference proteome</keyword>
<reference evidence="1 2" key="1">
    <citation type="submission" date="2019-10" db="EMBL/GenBank/DDBJ databases">
        <title>Rubrobacter sp nov SCSIO 52915 isolated from a deep-sea sediment in the South China Sea.</title>
        <authorList>
            <person name="Chen R.W."/>
        </authorList>
    </citation>
    <scope>NUCLEOTIDE SEQUENCE [LARGE SCALE GENOMIC DNA]</scope>
    <source>
        <strain evidence="1 2">SCSIO 52915</strain>
    </source>
</reference>
<evidence type="ECO:0000313" key="1">
    <source>
        <dbReference type="EMBL" id="QIN77526.1"/>
    </source>
</evidence>
<sequence>MVHYAHSRDIDVEDAINAEQVDDQIARVVNPLALAFERSADLGATFRALMADMLRQFLGTHKSIRLLMKNREENPSAVADAMSLTREQIEKVYVVALLLENPEQWTERYLKDEWRKAYERHLLDVDERSGLTRYDDFLKEHADGLENERKGLGISDEEKEFVEWRYRNPPGTPRPPHLKAASKTIANFPMPAEVIDEVSDPQLKDALRRWQREYGYFSGYSHSGFRKLMPGFMEGNMRLTTSEKEKVVETEYAQSIMISYLATGIACTEAATRALPRGPSGGAPASKVADADLLVKVSDLWDLLDRTSLVGRALYEMRMRHVLPPKFGAP</sequence>
<evidence type="ECO:0000313" key="2">
    <source>
        <dbReference type="Proteomes" id="UP000502706"/>
    </source>
</evidence>
<dbReference type="RefSeq" id="WP_166395208.1">
    <property type="nucleotide sequence ID" value="NZ_CP045121.1"/>
</dbReference>